<proteinExistence type="predicted"/>
<reference evidence="1 2" key="1">
    <citation type="journal article" date="2014" name="Genome Biol. Evol.">
        <title>The genome of the myxosporean Thelohanellus kitauei shows adaptations to nutrient acquisition within its fish host.</title>
        <authorList>
            <person name="Yang Y."/>
            <person name="Xiong J."/>
            <person name="Zhou Z."/>
            <person name="Huo F."/>
            <person name="Miao W."/>
            <person name="Ran C."/>
            <person name="Liu Y."/>
            <person name="Zhang J."/>
            <person name="Feng J."/>
            <person name="Wang M."/>
            <person name="Wang M."/>
            <person name="Wang L."/>
            <person name="Yao B."/>
        </authorList>
    </citation>
    <scope>NUCLEOTIDE SEQUENCE [LARGE SCALE GENOMIC DNA]</scope>
    <source>
        <strain evidence="1">Wuqing</strain>
    </source>
</reference>
<dbReference type="AlphaFoldDB" id="A0A0C2MPK6"/>
<gene>
    <name evidence="1" type="ORF">RF11_16397</name>
</gene>
<evidence type="ECO:0000313" key="2">
    <source>
        <dbReference type="Proteomes" id="UP000031668"/>
    </source>
</evidence>
<sequence>MFKPAPVYYCTYFTLTTIAMLSTLECSFRVASQLGTQLHTRLAYYPSDTALQGYDTKAAFVRWEEIGSLLGTIPYVGKTHYSLPKLLGEPVSISSKSCKVVPFAWIPLTYSKLPFRKYFLLCATCMDCKEAKDWPFTEYDDGDPYHLIDIKRNIIHYHKSSENSHIAKN</sequence>
<dbReference type="EMBL" id="JWZT01004658">
    <property type="protein sequence ID" value="KII63586.1"/>
    <property type="molecule type" value="Genomic_DNA"/>
</dbReference>
<organism evidence="1 2">
    <name type="scientific">Thelohanellus kitauei</name>
    <name type="common">Myxosporean</name>
    <dbReference type="NCBI Taxonomy" id="669202"/>
    <lineage>
        <taxon>Eukaryota</taxon>
        <taxon>Metazoa</taxon>
        <taxon>Cnidaria</taxon>
        <taxon>Myxozoa</taxon>
        <taxon>Myxosporea</taxon>
        <taxon>Bivalvulida</taxon>
        <taxon>Platysporina</taxon>
        <taxon>Myxobolidae</taxon>
        <taxon>Thelohanellus</taxon>
    </lineage>
</organism>
<protein>
    <submittedName>
        <fullName evidence="1">Uncharacterized protein</fullName>
    </submittedName>
</protein>
<dbReference type="Proteomes" id="UP000031668">
    <property type="component" value="Unassembled WGS sequence"/>
</dbReference>
<keyword evidence="2" id="KW-1185">Reference proteome</keyword>
<comment type="caution">
    <text evidence="1">The sequence shown here is derived from an EMBL/GenBank/DDBJ whole genome shotgun (WGS) entry which is preliminary data.</text>
</comment>
<name>A0A0C2MPK6_THEKT</name>
<evidence type="ECO:0000313" key="1">
    <source>
        <dbReference type="EMBL" id="KII63586.1"/>
    </source>
</evidence>
<accession>A0A0C2MPK6</accession>